<sequence>MPPDIIASYTKDLTIEPFGTKELIETFNFFTREGGLFRADEFLVTGGDYNYYLDVYSVACTTPGYYIEHGSELLDQNIHQQDITNTLLELGMEDELLTKLIGRVAYRDFNFNESDGTVVTAKQIKSAKIDADFRGAGLASNIYKMLTEKHEYLVCDNTQSIAGGSLWASSILAIAEVRIYDTQKGVFIDVLGRMGLGVNGIVPWSCQSLTTEQIIDWGRPHNSDVCHHIVNIISRDSLYDFE</sequence>
<gene>
    <name evidence="1" type="ordered locus">YE2302</name>
</gene>
<organism evidence="1 2">
    <name type="scientific">Yersinia enterocolitica serotype O:8 / biotype 1B (strain NCTC 13174 / 8081)</name>
    <dbReference type="NCBI Taxonomy" id="393305"/>
    <lineage>
        <taxon>Bacteria</taxon>
        <taxon>Pseudomonadati</taxon>
        <taxon>Pseudomonadota</taxon>
        <taxon>Gammaproteobacteria</taxon>
        <taxon>Enterobacterales</taxon>
        <taxon>Yersiniaceae</taxon>
        <taxon>Yersinia</taxon>
    </lineage>
</organism>
<protein>
    <submittedName>
        <fullName evidence="1">Hypothetical phage protein</fullName>
    </submittedName>
</protein>
<dbReference type="OrthoDB" id="6419947at2"/>
<evidence type="ECO:0000313" key="1">
    <source>
        <dbReference type="EMBL" id="CAL12361.1"/>
    </source>
</evidence>
<accession>A1JQV8</accession>
<name>A1JQV8_YERE8</name>
<dbReference type="HOGENOM" id="CLU_1114660_0_0_6"/>
<reference evidence="1 2" key="1">
    <citation type="journal article" date="2006" name="PLoS Genet.">
        <title>The complete genome sequence and comparative genome analysis of the high pathogenicity Yersinia enterocolitica strain 8081.</title>
        <authorList>
            <person name="Thomson N.R."/>
            <person name="Howard S."/>
            <person name="Wren B.W."/>
            <person name="Holden M.T.G."/>
            <person name="Crossman L."/>
            <person name="Challis G.L."/>
            <person name="Churcher C."/>
            <person name="Mungall K."/>
            <person name="Brooks K."/>
            <person name="Chillingworth T."/>
            <person name="Feltwell T."/>
            <person name="Abdellah Z."/>
            <person name="Hauser H."/>
            <person name="Jagels K."/>
            <person name="Maddison M."/>
            <person name="Moule S."/>
            <person name="Sanders M."/>
            <person name="Whitehead S."/>
            <person name="Quail M.A."/>
            <person name="Dougan G."/>
            <person name="Parkhill J."/>
            <person name="Prentice M.B."/>
        </authorList>
    </citation>
    <scope>NUCLEOTIDE SEQUENCE [LARGE SCALE GENOMIC DNA]</scope>
    <source>
        <strain evidence="2">NCTC 13174 / 8081</strain>
    </source>
</reference>
<dbReference type="RefSeq" id="WP_011816457.1">
    <property type="nucleotide sequence ID" value="NC_008800.1"/>
</dbReference>
<dbReference type="eggNOG" id="ENOG5032XUZ">
    <property type="taxonomic scope" value="Bacteria"/>
</dbReference>
<dbReference type="AlphaFoldDB" id="A1JQV8"/>
<dbReference type="PATRIC" id="fig|393305.7.peg.2463"/>
<evidence type="ECO:0000313" key="2">
    <source>
        <dbReference type="Proteomes" id="UP000000642"/>
    </source>
</evidence>
<dbReference type="KEGG" id="yen:YE2302"/>
<dbReference type="EMBL" id="AM286415">
    <property type="protein sequence ID" value="CAL12361.1"/>
    <property type="molecule type" value="Genomic_DNA"/>
</dbReference>
<proteinExistence type="predicted"/>
<dbReference type="Proteomes" id="UP000000642">
    <property type="component" value="Chromosome"/>
</dbReference>